<dbReference type="InterPro" id="IPR009072">
    <property type="entry name" value="Histone-fold"/>
</dbReference>
<feature type="compositionally biased region" description="Basic residues" evidence="2">
    <location>
        <begin position="127"/>
        <end position="139"/>
    </location>
</feature>
<keyword evidence="5" id="KW-1185">Reference proteome</keyword>
<comment type="similarity">
    <text evidence="1">Belongs to the histone H3 family.</text>
</comment>
<feature type="region of interest" description="Disordered" evidence="2">
    <location>
        <begin position="395"/>
        <end position="465"/>
    </location>
</feature>
<feature type="compositionally biased region" description="Basic and acidic residues" evidence="2">
    <location>
        <begin position="449"/>
        <end position="465"/>
    </location>
</feature>
<feature type="region of interest" description="Disordered" evidence="2">
    <location>
        <begin position="309"/>
        <end position="358"/>
    </location>
</feature>
<dbReference type="Proteomes" id="UP000054558">
    <property type="component" value="Unassembled WGS sequence"/>
</dbReference>
<gene>
    <name evidence="4" type="ORF">KFL_008410020</name>
</gene>
<dbReference type="Gene3D" id="1.10.20.10">
    <property type="entry name" value="Histone, subunit A"/>
    <property type="match status" value="1"/>
</dbReference>
<dbReference type="GO" id="GO:0000786">
    <property type="term" value="C:nucleosome"/>
    <property type="evidence" value="ECO:0007669"/>
    <property type="project" value="InterPro"/>
</dbReference>
<feature type="region of interest" description="Disordered" evidence="2">
    <location>
        <begin position="41"/>
        <end position="145"/>
    </location>
</feature>
<feature type="region of interest" description="Disordered" evidence="2">
    <location>
        <begin position="163"/>
        <end position="212"/>
    </location>
</feature>
<dbReference type="InterPro" id="IPR000164">
    <property type="entry name" value="Histone_H3/CENP-A"/>
</dbReference>
<evidence type="ECO:0000313" key="5">
    <source>
        <dbReference type="Proteomes" id="UP000054558"/>
    </source>
</evidence>
<feature type="compositionally biased region" description="Basic and acidic residues" evidence="2">
    <location>
        <begin position="89"/>
        <end position="101"/>
    </location>
</feature>
<dbReference type="GO" id="GO:0046982">
    <property type="term" value="F:protein heterodimerization activity"/>
    <property type="evidence" value="ECO:0007669"/>
    <property type="project" value="InterPro"/>
</dbReference>
<proteinExistence type="inferred from homology"/>
<evidence type="ECO:0000256" key="1">
    <source>
        <dbReference type="ARBA" id="ARBA00010343"/>
    </source>
</evidence>
<dbReference type="GO" id="GO:0030527">
    <property type="term" value="F:structural constituent of chromatin"/>
    <property type="evidence" value="ECO:0007669"/>
    <property type="project" value="InterPro"/>
</dbReference>
<dbReference type="PANTHER" id="PTHR45810:SF1">
    <property type="entry name" value="HISTONE H3-LIKE CENTROMERIC PROTEIN A"/>
    <property type="match status" value="1"/>
</dbReference>
<organism evidence="4 5">
    <name type="scientific">Klebsormidium nitens</name>
    <name type="common">Green alga</name>
    <name type="synonym">Ulothrix nitens</name>
    <dbReference type="NCBI Taxonomy" id="105231"/>
    <lineage>
        <taxon>Eukaryota</taxon>
        <taxon>Viridiplantae</taxon>
        <taxon>Streptophyta</taxon>
        <taxon>Klebsormidiophyceae</taxon>
        <taxon>Klebsormidiales</taxon>
        <taxon>Klebsormidiaceae</taxon>
        <taxon>Klebsormidium</taxon>
    </lineage>
</organism>
<name>A0A1Y1IR64_KLENI</name>
<dbReference type="Pfam" id="PF00125">
    <property type="entry name" value="Histone"/>
    <property type="match status" value="1"/>
</dbReference>
<dbReference type="InterPro" id="IPR007125">
    <property type="entry name" value="H2A/H2B/H3"/>
</dbReference>
<feature type="domain" description="Core Histone H2A/H2B/H3" evidence="3">
    <location>
        <begin position="237"/>
        <end position="303"/>
    </location>
</feature>
<feature type="compositionally biased region" description="Basic and acidic residues" evidence="2">
    <location>
        <begin position="199"/>
        <end position="208"/>
    </location>
</feature>
<dbReference type="EMBL" id="DF237790">
    <property type="protein sequence ID" value="GAQ91731.1"/>
    <property type="molecule type" value="Genomic_DNA"/>
</dbReference>
<accession>A0A1Y1IR64</accession>
<feature type="compositionally biased region" description="Basic residues" evidence="2">
    <location>
        <begin position="171"/>
        <end position="186"/>
    </location>
</feature>
<reference evidence="4 5" key="1">
    <citation type="journal article" date="2014" name="Nat. Commun.">
        <title>Klebsormidium flaccidum genome reveals primary factors for plant terrestrial adaptation.</title>
        <authorList>
            <person name="Hori K."/>
            <person name="Maruyama F."/>
            <person name="Fujisawa T."/>
            <person name="Togashi T."/>
            <person name="Yamamoto N."/>
            <person name="Seo M."/>
            <person name="Sato S."/>
            <person name="Yamada T."/>
            <person name="Mori H."/>
            <person name="Tajima N."/>
            <person name="Moriyama T."/>
            <person name="Ikeuchi M."/>
            <person name="Watanabe M."/>
            <person name="Wada H."/>
            <person name="Kobayashi K."/>
            <person name="Saito M."/>
            <person name="Masuda T."/>
            <person name="Sasaki-Sekimoto Y."/>
            <person name="Mashiguchi K."/>
            <person name="Awai K."/>
            <person name="Shimojima M."/>
            <person name="Masuda S."/>
            <person name="Iwai M."/>
            <person name="Nobusawa T."/>
            <person name="Narise T."/>
            <person name="Kondo S."/>
            <person name="Saito H."/>
            <person name="Sato R."/>
            <person name="Murakawa M."/>
            <person name="Ihara Y."/>
            <person name="Oshima-Yamada Y."/>
            <person name="Ohtaka K."/>
            <person name="Satoh M."/>
            <person name="Sonobe K."/>
            <person name="Ishii M."/>
            <person name="Ohtani R."/>
            <person name="Kanamori-Sato M."/>
            <person name="Honoki R."/>
            <person name="Miyazaki D."/>
            <person name="Mochizuki H."/>
            <person name="Umetsu J."/>
            <person name="Higashi K."/>
            <person name="Shibata D."/>
            <person name="Kamiya Y."/>
            <person name="Sato N."/>
            <person name="Nakamura Y."/>
            <person name="Tabata S."/>
            <person name="Ida S."/>
            <person name="Kurokawa K."/>
            <person name="Ohta H."/>
        </authorList>
    </citation>
    <scope>NUCLEOTIDE SEQUENCE [LARGE SCALE GENOMIC DNA]</scope>
    <source>
        <strain evidence="4 5">NIES-2285</strain>
    </source>
</reference>
<dbReference type="SMART" id="SM00428">
    <property type="entry name" value="H3"/>
    <property type="match status" value="1"/>
</dbReference>
<protein>
    <submittedName>
        <fullName evidence="4">Histone H3</fullName>
    </submittedName>
</protein>
<dbReference type="GO" id="GO:0003677">
    <property type="term" value="F:DNA binding"/>
    <property type="evidence" value="ECO:0007669"/>
    <property type="project" value="InterPro"/>
</dbReference>
<evidence type="ECO:0000256" key="2">
    <source>
        <dbReference type="SAM" id="MobiDB-lite"/>
    </source>
</evidence>
<sequence length="502" mass="57185">MSSEKYRAVLDDIARNNALYEKPSKTHNLKETILRKADVHLNAAGEDDPDAPTESELQAEMTFKHHARGEEAPAEVEKEEEGGELHSMLGERGREMDSTEQHRRHKAAAKSLGKTSRELVTAGKTCKPPRKKPRSKATGRNHQASGAWWGVRSRWLGWRRLQASRRQQGPRGRRAQGVPKKRKWHRRAPDVGKPAAGEGRQKLAKEGSGKAVVGDNRKATAAITPLRPEKKPRRYKPGTLALREIRKYQKSTDFLIPKITFGRIVRRLCNTYSKQEDLRWQASALDALLEASQDSVVGLFGDAIEREAREAQEEKEKSEAASRAIRTAQGPSRGAEKSEGKDKGKRTTQGPEGGAKTEKLLEKRKETKAKQGPGVGVESAGERAELWWRERWRNPREAQRSRSGGPRGRRKQRRRMEERAAKPPERVNWRGEKRRRRPRPGRNYPRGIRKPERSAGGEHDRARKVQEERRKWLDWCVQQEPSANFRKGAKLYIAIASIDHKR</sequence>
<feature type="compositionally biased region" description="Basic and acidic residues" evidence="2">
    <location>
        <begin position="309"/>
        <end position="320"/>
    </location>
</feature>
<feature type="compositionally biased region" description="Basic and acidic residues" evidence="2">
    <location>
        <begin position="415"/>
        <end position="431"/>
    </location>
</feature>
<dbReference type="STRING" id="105231.A0A1Y1IR64"/>
<evidence type="ECO:0000259" key="3">
    <source>
        <dbReference type="Pfam" id="PF00125"/>
    </source>
</evidence>
<dbReference type="AlphaFoldDB" id="A0A1Y1IR64"/>
<feature type="compositionally biased region" description="Acidic residues" evidence="2">
    <location>
        <begin position="72"/>
        <end position="82"/>
    </location>
</feature>
<dbReference type="SUPFAM" id="SSF47113">
    <property type="entry name" value="Histone-fold"/>
    <property type="match status" value="1"/>
</dbReference>
<dbReference type="PRINTS" id="PR00622">
    <property type="entry name" value="HISTONEH3"/>
</dbReference>
<evidence type="ECO:0000313" key="4">
    <source>
        <dbReference type="EMBL" id="GAQ91731.1"/>
    </source>
</evidence>
<dbReference type="PANTHER" id="PTHR45810">
    <property type="entry name" value="HISTONE H3.2"/>
    <property type="match status" value="1"/>
</dbReference>